<protein>
    <submittedName>
        <fullName evidence="3">Phosphotransferase enzyme family protein</fullName>
    </submittedName>
</protein>
<evidence type="ECO:0000313" key="4">
    <source>
        <dbReference type="Proteomes" id="UP000219688"/>
    </source>
</evidence>
<dbReference type="Pfam" id="PF01636">
    <property type="entry name" value="APH"/>
    <property type="match status" value="2"/>
</dbReference>
<name>A0A285VSL2_9MICO</name>
<organism evidence="3 4">
    <name type="scientific">Ornithinimicrobium cerasi</name>
    <dbReference type="NCBI Taxonomy" id="2248773"/>
    <lineage>
        <taxon>Bacteria</taxon>
        <taxon>Bacillati</taxon>
        <taxon>Actinomycetota</taxon>
        <taxon>Actinomycetes</taxon>
        <taxon>Micrococcales</taxon>
        <taxon>Ornithinimicrobiaceae</taxon>
        <taxon>Ornithinimicrobium</taxon>
    </lineage>
</organism>
<keyword evidence="4" id="KW-1185">Reference proteome</keyword>
<feature type="region of interest" description="Disordered" evidence="1">
    <location>
        <begin position="209"/>
        <end position="249"/>
    </location>
</feature>
<dbReference type="RefSeq" id="WP_170955483.1">
    <property type="nucleotide sequence ID" value="NZ_OBQK01000009.1"/>
</dbReference>
<evidence type="ECO:0000256" key="1">
    <source>
        <dbReference type="SAM" id="MobiDB-lite"/>
    </source>
</evidence>
<reference evidence="4" key="1">
    <citation type="submission" date="2017-08" db="EMBL/GenBank/DDBJ databases">
        <authorList>
            <person name="Varghese N."/>
            <person name="Submissions S."/>
        </authorList>
    </citation>
    <scope>NUCLEOTIDE SEQUENCE [LARGE SCALE GENOMIC DNA]</scope>
    <source>
        <strain evidence="4">USBA17B2</strain>
    </source>
</reference>
<feature type="compositionally biased region" description="Low complexity" evidence="1">
    <location>
        <begin position="209"/>
        <end position="243"/>
    </location>
</feature>
<evidence type="ECO:0000259" key="2">
    <source>
        <dbReference type="Pfam" id="PF01636"/>
    </source>
</evidence>
<dbReference type="InterPro" id="IPR011009">
    <property type="entry name" value="Kinase-like_dom_sf"/>
</dbReference>
<keyword evidence="3" id="KW-0808">Transferase</keyword>
<accession>A0A285VSL2</accession>
<dbReference type="SUPFAM" id="SSF56112">
    <property type="entry name" value="Protein kinase-like (PK-like)"/>
    <property type="match status" value="2"/>
</dbReference>
<evidence type="ECO:0000313" key="3">
    <source>
        <dbReference type="EMBL" id="SOC56857.1"/>
    </source>
</evidence>
<dbReference type="EMBL" id="OBQK01000009">
    <property type="protein sequence ID" value="SOC56857.1"/>
    <property type="molecule type" value="Genomic_DNA"/>
</dbReference>
<dbReference type="InterPro" id="IPR002575">
    <property type="entry name" value="Aminoglycoside_PTrfase"/>
</dbReference>
<feature type="domain" description="Aminoglycoside phosphotransferase" evidence="2">
    <location>
        <begin position="112"/>
        <end position="372"/>
    </location>
</feature>
<dbReference type="Proteomes" id="UP000219688">
    <property type="component" value="Unassembled WGS sequence"/>
</dbReference>
<dbReference type="Gene3D" id="3.90.1200.10">
    <property type="match status" value="1"/>
</dbReference>
<gene>
    <name evidence="3" type="ORF">SAMN05421879_10966</name>
</gene>
<sequence>MSGDPALALLLDPAWLSALVGAPVRATRLRPKPGVSSVAALVSPDGSPWGWVRTLTGPARAKAAKGRAAGRVDGVAEWVIPGTDTLVQWGPVPTDPRLGRYAARLPLGAHVVVLRHNPLRRLVVRDGPLVHRVTAAPHRRRLSDVTRALARAGVPVVTPVRGSEVRSSHVTTWPWVDGRDAVGEADPAVLREVGASLARLHAVRLPVREPSAGAGRRRGASTAAPGALQTAAPRGTPAPAPRSSADDRVVGPLRDWLPERTWADVVGAAAASVEQLRVTGRPELVTRARAVLRRVGSAGPTSDEVVVSHGDFSLDQCLLPVDGGVLLTDLDRAALAPRELDLAGLIATCLLARSDAGVPVLQGYADAAGLPAVPDVPGPWVAAALLARVVEPWRRQEQDWVAGTGRLVGLAEAALSPGATTGGLHGAPPVGRLAVPEVVTDGTEEVRVGRAWPGKVRDGIPRVVVEGRDGAGRLRAGTWDAAGRTRLLPPGADPALPALADVDGELVVHRAGRRAVVRRPDAYTKVVRPGRGSALARACEAGRLLATAAGLGSPEVLRAGEDVVDLSVVPGRPLHELADRTDWGEAWECWAEAWMRFQGVADGPDLPVHGDADEAAVLRTWAQRAAPLLTGTPWPDRLEALATALTARAGSGLRPVPTHRDLHDKQLLWDGATLSVLDLDTACLASPALDPANLAAHASLRQAQGLWSATAAGVVRDHADRVATAAGVSEEEWRLAEAATVGRLVGVYAHRPRWRRTVEAWAERSWRRLVDESSLMEVSPASPAGKAS</sequence>
<feature type="domain" description="Aminoglycoside phosphotransferase" evidence="2">
    <location>
        <begin position="513"/>
        <end position="700"/>
    </location>
</feature>
<dbReference type="GO" id="GO:0016740">
    <property type="term" value="F:transferase activity"/>
    <property type="evidence" value="ECO:0007669"/>
    <property type="project" value="UniProtKB-KW"/>
</dbReference>
<proteinExistence type="predicted"/>
<dbReference type="AlphaFoldDB" id="A0A285VSL2"/>